<evidence type="ECO:0000313" key="1">
    <source>
        <dbReference type="EMBL" id="KAJ9591372.1"/>
    </source>
</evidence>
<proteinExistence type="predicted"/>
<dbReference type="EMBL" id="JASPKZ010003871">
    <property type="protein sequence ID" value="KAJ9591372.1"/>
    <property type="molecule type" value="Genomic_DNA"/>
</dbReference>
<name>A0AAD8EJ14_DIPPU</name>
<accession>A0AAD8EJ14</accession>
<keyword evidence="2" id="KW-1185">Reference proteome</keyword>
<protein>
    <submittedName>
        <fullName evidence="1">Uncharacterized protein</fullName>
    </submittedName>
</protein>
<feature type="non-terminal residue" evidence="1">
    <location>
        <position position="100"/>
    </location>
</feature>
<comment type="caution">
    <text evidence="1">The sequence shown here is derived from an EMBL/GenBank/DDBJ whole genome shotgun (WGS) entry which is preliminary data.</text>
</comment>
<reference evidence="1" key="1">
    <citation type="journal article" date="2023" name="IScience">
        <title>Live-bearing cockroach genome reveals convergent evolutionary mechanisms linked to viviparity in insects and beyond.</title>
        <authorList>
            <person name="Fouks B."/>
            <person name="Harrison M.C."/>
            <person name="Mikhailova A.A."/>
            <person name="Marchal E."/>
            <person name="English S."/>
            <person name="Carruthers M."/>
            <person name="Jennings E.C."/>
            <person name="Chiamaka E.L."/>
            <person name="Frigard R.A."/>
            <person name="Pippel M."/>
            <person name="Attardo G.M."/>
            <person name="Benoit J.B."/>
            <person name="Bornberg-Bauer E."/>
            <person name="Tobe S.S."/>
        </authorList>
    </citation>
    <scope>NUCLEOTIDE SEQUENCE</scope>
    <source>
        <strain evidence="1">Stay&amp;Tobe</strain>
    </source>
</reference>
<gene>
    <name evidence="1" type="ORF">L9F63_002097</name>
</gene>
<evidence type="ECO:0000313" key="2">
    <source>
        <dbReference type="Proteomes" id="UP001233999"/>
    </source>
</evidence>
<sequence>DMQIKTKIEDDQLSSIDIKSEICPSGDPLAFEDAKQEVDQSEESLAVIYAPNQCTQTGNNNLTSKCVKCFVDNKIFPQKDYPNECICSHNCVMPLKWFCV</sequence>
<dbReference type="Proteomes" id="UP001233999">
    <property type="component" value="Unassembled WGS sequence"/>
</dbReference>
<reference evidence="1" key="2">
    <citation type="submission" date="2023-05" db="EMBL/GenBank/DDBJ databases">
        <authorList>
            <person name="Fouks B."/>
        </authorList>
    </citation>
    <scope>NUCLEOTIDE SEQUENCE</scope>
    <source>
        <strain evidence="1">Stay&amp;Tobe</strain>
        <tissue evidence="1">Testes</tissue>
    </source>
</reference>
<dbReference type="AlphaFoldDB" id="A0AAD8EJ14"/>
<organism evidence="1 2">
    <name type="scientific">Diploptera punctata</name>
    <name type="common">Pacific beetle cockroach</name>
    <dbReference type="NCBI Taxonomy" id="6984"/>
    <lineage>
        <taxon>Eukaryota</taxon>
        <taxon>Metazoa</taxon>
        <taxon>Ecdysozoa</taxon>
        <taxon>Arthropoda</taxon>
        <taxon>Hexapoda</taxon>
        <taxon>Insecta</taxon>
        <taxon>Pterygota</taxon>
        <taxon>Neoptera</taxon>
        <taxon>Polyneoptera</taxon>
        <taxon>Dictyoptera</taxon>
        <taxon>Blattodea</taxon>
        <taxon>Blaberoidea</taxon>
        <taxon>Blaberidae</taxon>
        <taxon>Diplopterinae</taxon>
        <taxon>Diploptera</taxon>
    </lineage>
</organism>